<name>A0A7V4THN6_9BACT</name>
<gene>
    <name evidence="2" type="ORF">ENW11_09220</name>
</gene>
<accession>A0A7V4THN6</accession>
<dbReference type="AlphaFoldDB" id="A0A7V4THN6"/>
<dbReference type="PANTHER" id="PTHR23308">
    <property type="entry name" value="NUCLEAR INHIBITOR OF PROTEIN PHOSPHATASE-1"/>
    <property type="match status" value="1"/>
</dbReference>
<proteinExistence type="predicted"/>
<feature type="domain" description="FHA" evidence="1">
    <location>
        <begin position="90"/>
        <end position="140"/>
    </location>
</feature>
<comment type="caution">
    <text evidence="2">The sequence shown here is derived from an EMBL/GenBank/DDBJ whole genome shotgun (WGS) entry which is preliminary data.</text>
</comment>
<sequence length="172" mass="18741">MPLYKICPSCGTKNAPSEMICTNPDCLADLSRVRPVEFREEAPEPAIALSTAGEAERHEQVCPGEKTLVDGGVSVTLIVNGQEIPVRNGDIIGRHHKGKEVLKDYMTVSRAHAQIFIEGENVYIVDLESTNGVLINGVKIPPNTRYRIADGSVVYLSSRVRAEVRTRKGVSG</sequence>
<dbReference type="SMART" id="SM00240">
    <property type="entry name" value="FHA"/>
    <property type="match status" value="1"/>
</dbReference>
<dbReference type="PROSITE" id="PS50006">
    <property type="entry name" value="FHA_DOMAIN"/>
    <property type="match status" value="1"/>
</dbReference>
<dbReference type="InterPro" id="IPR008984">
    <property type="entry name" value="SMAD_FHA_dom_sf"/>
</dbReference>
<dbReference type="Pfam" id="PF00498">
    <property type="entry name" value="FHA"/>
    <property type="match status" value="1"/>
</dbReference>
<dbReference type="InterPro" id="IPR050923">
    <property type="entry name" value="Cell_Proc_Reg/RNA_Proc"/>
</dbReference>
<reference evidence="2" key="1">
    <citation type="journal article" date="2020" name="mSystems">
        <title>Genome- and Community-Level Interaction Insights into Carbon Utilization and Element Cycling Functions of Hydrothermarchaeota in Hydrothermal Sediment.</title>
        <authorList>
            <person name="Zhou Z."/>
            <person name="Liu Y."/>
            <person name="Xu W."/>
            <person name="Pan J."/>
            <person name="Luo Z.H."/>
            <person name="Li M."/>
        </authorList>
    </citation>
    <scope>NUCLEOTIDE SEQUENCE [LARGE SCALE GENOMIC DNA]</scope>
    <source>
        <strain evidence="2">SpSt-82</strain>
    </source>
</reference>
<evidence type="ECO:0000259" key="1">
    <source>
        <dbReference type="PROSITE" id="PS50006"/>
    </source>
</evidence>
<dbReference type="Gene3D" id="2.60.200.20">
    <property type="match status" value="1"/>
</dbReference>
<evidence type="ECO:0000313" key="2">
    <source>
        <dbReference type="EMBL" id="HGY39971.1"/>
    </source>
</evidence>
<dbReference type="CDD" id="cd00060">
    <property type="entry name" value="FHA"/>
    <property type="match status" value="1"/>
</dbReference>
<dbReference type="InterPro" id="IPR000253">
    <property type="entry name" value="FHA_dom"/>
</dbReference>
<dbReference type="RefSeq" id="WP_427365692.1">
    <property type="nucleotide sequence ID" value="NZ_CP187957.1"/>
</dbReference>
<organism evidence="2">
    <name type="scientific">Candidatus Caldatribacterium saccharofermentans</name>
    <dbReference type="NCBI Taxonomy" id="1454753"/>
    <lineage>
        <taxon>Bacteria</taxon>
        <taxon>Pseudomonadati</taxon>
        <taxon>Atribacterota</taxon>
        <taxon>Atribacteria</taxon>
        <taxon>Atribacterales</taxon>
        <taxon>Candidatus Caldatribacteriaceae</taxon>
        <taxon>Candidatus Caldatribacterium</taxon>
    </lineage>
</organism>
<protein>
    <submittedName>
        <fullName evidence="2">FHA domain-containing protein</fullName>
    </submittedName>
</protein>
<dbReference type="SUPFAM" id="SSF49879">
    <property type="entry name" value="SMAD/FHA domain"/>
    <property type="match status" value="1"/>
</dbReference>
<dbReference type="EMBL" id="DTIY01000075">
    <property type="protein sequence ID" value="HGY39971.1"/>
    <property type="molecule type" value="Genomic_DNA"/>
</dbReference>